<dbReference type="PANTHER" id="PTHR36849">
    <property type="entry name" value="CYTOPLASMIC PROTEIN-RELATED"/>
    <property type="match status" value="1"/>
</dbReference>
<gene>
    <name evidence="1" type="ORF">ACFSQ0_05455</name>
</gene>
<dbReference type="Pfam" id="PF22752">
    <property type="entry name" value="DUF488-N3i"/>
    <property type="match status" value="1"/>
</dbReference>
<dbReference type="EMBL" id="JBHULZ010000023">
    <property type="protein sequence ID" value="MFD2697428.1"/>
    <property type="molecule type" value="Genomic_DNA"/>
</dbReference>
<organism evidence="1 2">
    <name type="scientific">Mesonia sediminis</name>
    <dbReference type="NCBI Taxonomy" id="1703946"/>
    <lineage>
        <taxon>Bacteria</taxon>
        <taxon>Pseudomonadati</taxon>
        <taxon>Bacteroidota</taxon>
        <taxon>Flavobacteriia</taxon>
        <taxon>Flavobacteriales</taxon>
        <taxon>Flavobacteriaceae</taxon>
        <taxon>Mesonia</taxon>
    </lineage>
</organism>
<name>A0ABW5SCE9_9FLAO</name>
<dbReference type="Proteomes" id="UP001597357">
    <property type="component" value="Unassembled WGS sequence"/>
</dbReference>
<comment type="caution">
    <text evidence="1">The sequence shown here is derived from an EMBL/GenBank/DDBJ whole genome shotgun (WGS) entry which is preliminary data.</text>
</comment>
<proteinExistence type="predicted"/>
<dbReference type="InterPro" id="IPR052552">
    <property type="entry name" value="YeaO-like"/>
</dbReference>
<keyword evidence="2" id="KW-1185">Reference proteome</keyword>
<evidence type="ECO:0000313" key="1">
    <source>
        <dbReference type="EMBL" id="MFD2697428.1"/>
    </source>
</evidence>
<sequence>MKRIIVKRIYEPPNQQDGYRVLIDKIWPRGISKEDAELDEWLKEIAPSPDLRKWFDHRDDRFEEFSKKYQKELSENHEEVIIELNKKREKHQICLLYGAKNTQSNHAKVLKEYLENN</sequence>
<accession>A0ABW5SCE9</accession>
<dbReference type="RefSeq" id="WP_379045256.1">
    <property type="nucleotide sequence ID" value="NZ_JBHULZ010000023.1"/>
</dbReference>
<evidence type="ECO:0000313" key="2">
    <source>
        <dbReference type="Proteomes" id="UP001597357"/>
    </source>
</evidence>
<dbReference type="PANTHER" id="PTHR36849:SF1">
    <property type="entry name" value="CYTOPLASMIC PROTEIN"/>
    <property type="match status" value="1"/>
</dbReference>
<protein>
    <submittedName>
        <fullName evidence="1">DUF488 domain-containing protein</fullName>
    </submittedName>
</protein>
<reference evidence="2" key="1">
    <citation type="journal article" date="2019" name="Int. J. Syst. Evol. Microbiol.">
        <title>The Global Catalogue of Microorganisms (GCM) 10K type strain sequencing project: providing services to taxonomists for standard genome sequencing and annotation.</title>
        <authorList>
            <consortium name="The Broad Institute Genomics Platform"/>
            <consortium name="The Broad Institute Genome Sequencing Center for Infectious Disease"/>
            <person name="Wu L."/>
            <person name="Ma J."/>
        </authorList>
    </citation>
    <scope>NUCLEOTIDE SEQUENCE [LARGE SCALE GENOMIC DNA]</scope>
    <source>
        <strain evidence="2">KCTC 42255</strain>
    </source>
</reference>